<dbReference type="EMBL" id="CP136897">
    <property type="protein sequence ID" value="WOL17953.1"/>
    <property type="molecule type" value="Genomic_DNA"/>
</dbReference>
<evidence type="ECO:0000313" key="3">
    <source>
        <dbReference type="Proteomes" id="UP001327560"/>
    </source>
</evidence>
<feature type="compositionally biased region" description="Basic and acidic residues" evidence="1">
    <location>
        <begin position="78"/>
        <end position="92"/>
    </location>
</feature>
<feature type="compositionally biased region" description="Pro residues" evidence="1">
    <location>
        <begin position="62"/>
        <end position="71"/>
    </location>
</feature>
<dbReference type="AlphaFoldDB" id="A0AAQ3QQP6"/>
<dbReference type="Proteomes" id="UP001327560">
    <property type="component" value="Chromosome 8"/>
</dbReference>
<gene>
    <name evidence="2" type="ORF">Cni_G26746</name>
</gene>
<name>A0AAQ3QQP6_9LILI</name>
<reference evidence="2 3" key="1">
    <citation type="submission" date="2023-10" db="EMBL/GenBank/DDBJ databases">
        <title>Chromosome-scale genome assembly provides insights into flower coloration mechanisms of Canna indica.</title>
        <authorList>
            <person name="Li C."/>
        </authorList>
    </citation>
    <scope>NUCLEOTIDE SEQUENCE [LARGE SCALE GENOMIC DNA]</scope>
    <source>
        <tissue evidence="2">Flower</tissue>
    </source>
</reference>
<protein>
    <submittedName>
        <fullName evidence="2">Uncharacterized protein</fullName>
    </submittedName>
</protein>
<sequence length="221" mass="24914">MSSCIHEPYNSNHLFSFLCLPPFLSTPPLHVCFFSIRVLFPSDDAGRRPAIAALLRALRPPRVAPPHPAPRGPIAGRRGGEEAPARPDDAGEFRLAPPGGVAGADALRLRHLRYRIHADALGDRARNGVLLLRDRLELVWVREGRPLPQQWSLQPQGDCRTSVFQISNFVVINKQSVYHISRWKQKLSAVRDLLTNLMPVQYTLVFIYFFQYNVPVDYAST</sequence>
<feature type="region of interest" description="Disordered" evidence="1">
    <location>
        <begin position="62"/>
        <end position="97"/>
    </location>
</feature>
<evidence type="ECO:0000256" key="1">
    <source>
        <dbReference type="SAM" id="MobiDB-lite"/>
    </source>
</evidence>
<organism evidence="2 3">
    <name type="scientific">Canna indica</name>
    <name type="common">Indian-shot</name>
    <dbReference type="NCBI Taxonomy" id="4628"/>
    <lineage>
        <taxon>Eukaryota</taxon>
        <taxon>Viridiplantae</taxon>
        <taxon>Streptophyta</taxon>
        <taxon>Embryophyta</taxon>
        <taxon>Tracheophyta</taxon>
        <taxon>Spermatophyta</taxon>
        <taxon>Magnoliopsida</taxon>
        <taxon>Liliopsida</taxon>
        <taxon>Zingiberales</taxon>
        <taxon>Cannaceae</taxon>
        <taxon>Canna</taxon>
    </lineage>
</organism>
<evidence type="ECO:0000313" key="2">
    <source>
        <dbReference type="EMBL" id="WOL17953.1"/>
    </source>
</evidence>
<keyword evidence="3" id="KW-1185">Reference proteome</keyword>
<proteinExistence type="predicted"/>
<accession>A0AAQ3QQP6</accession>